<accession>A0A150XB45</accession>
<dbReference type="RefSeq" id="WP_068220113.1">
    <property type="nucleotide sequence ID" value="NZ_CP139724.1"/>
</dbReference>
<dbReference type="SUPFAM" id="SSF88659">
    <property type="entry name" value="Sigma3 and sigma4 domains of RNA polymerase sigma factors"/>
    <property type="match status" value="1"/>
</dbReference>
<dbReference type="Gene3D" id="1.10.10.10">
    <property type="entry name" value="Winged helix-like DNA-binding domain superfamily/Winged helix DNA-binding domain"/>
    <property type="match status" value="1"/>
</dbReference>
<dbReference type="InterPro" id="IPR007627">
    <property type="entry name" value="RNA_pol_sigma70_r2"/>
</dbReference>
<feature type="domain" description="RNA polymerase sigma factor 70 region 4 type 2" evidence="6">
    <location>
        <begin position="106"/>
        <end position="157"/>
    </location>
</feature>
<comment type="similarity">
    <text evidence="1">Belongs to the sigma-70 factor family. ECF subfamily.</text>
</comment>
<dbReference type="InterPro" id="IPR013325">
    <property type="entry name" value="RNA_pol_sigma_r2"/>
</dbReference>
<dbReference type="GO" id="GO:0003677">
    <property type="term" value="F:DNA binding"/>
    <property type="evidence" value="ECO:0007669"/>
    <property type="project" value="InterPro"/>
</dbReference>
<dbReference type="PANTHER" id="PTHR43133:SF45">
    <property type="entry name" value="RNA POLYMERASE ECF-TYPE SIGMA FACTOR"/>
    <property type="match status" value="1"/>
</dbReference>
<dbReference type="Pfam" id="PF04542">
    <property type="entry name" value="Sigma70_r2"/>
    <property type="match status" value="1"/>
</dbReference>
<name>A0A150XB45_9BACT</name>
<evidence type="ECO:0000256" key="2">
    <source>
        <dbReference type="ARBA" id="ARBA00023015"/>
    </source>
</evidence>
<evidence type="ECO:0000259" key="6">
    <source>
        <dbReference type="Pfam" id="PF08281"/>
    </source>
</evidence>
<dbReference type="SUPFAM" id="SSF88946">
    <property type="entry name" value="Sigma2 domain of RNA polymerase sigma factors"/>
    <property type="match status" value="1"/>
</dbReference>
<keyword evidence="2" id="KW-0805">Transcription regulation</keyword>
<dbReference type="NCBIfam" id="TIGR02937">
    <property type="entry name" value="sigma70-ECF"/>
    <property type="match status" value="1"/>
</dbReference>
<dbReference type="GO" id="GO:0006352">
    <property type="term" value="P:DNA-templated transcription initiation"/>
    <property type="evidence" value="ECO:0007669"/>
    <property type="project" value="InterPro"/>
</dbReference>
<reference evidence="7 8" key="1">
    <citation type="submission" date="2016-01" db="EMBL/GenBank/DDBJ databases">
        <title>Genome sequencing of Roseivirga spongicola UST030701-084.</title>
        <authorList>
            <person name="Selvaratnam C."/>
            <person name="Thevarajoo S."/>
            <person name="Goh K.M."/>
            <person name="Ee R."/>
            <person name="Chan K.-G."/>
            <person name="Chong C.S."/>
        </authorList>
    </citation>
    <scope>NUCLEOTIDE SEQUENCE [LARGE SCALE GENOMIC DNA]</scope>
    <source>
        <strain evidence="7 8">UST030701-084</strain>
    </source>
</reference>
<evidence type="ECO:0000313" key="7">
    <source>
        <dbReference type="EMBL" id="KYG75938.1"/>
    </source>
</evidence>
<evidence type="ECO:0000259" key="5">
    <source>
        <dbReference type="Pfam" id="PF04542"/>
    </source>
</evidence>
<keyword evidence="4" id="KW-0804">Transcription</keyword>
<dbReference type="Gene3D" id="1.10.1740.10">
    <property type="match status" value="1"/>
</dbReference>
<dbReference type="InterPro" id="IPR013249">
    <property type="entry name" value="RNA_pol_sigma70_r4_t2"/>
</dbReference>
<dbReference type="InterPro" id="IPR013324">
    <property type="entry name" value="RNA_pol_sigma_r3/r4-like"/>
</dbReference>
<comment type="caution">
    <text evidence="7">The sequence shown here is derived from an EMBL/GenBank/DDBJ whole genome shotgun (WGS) entry which is preliminary data.</text>
</comment>
<dbReference type="InterPro" id="IPR036388">
    <property type="entry name" value="WH-like_DNA-bd_sf"/>
</dbReference>
<dbReference type="AlphaFoldDB" id="A0A150XB45"/>
<protein>
    <submittedName>
        <fullName evidence="7">RNA polymerase subunit sigma-70</fullName>
    </submittedName>
</protein>
<dbReference type="STRING" id="333140.AWW68_08905"/>
<evidence type="ECO:0000256" key="4">
    <source>
        <dbReference type="ARBA" id="ARBA00023163"/>
    </source>
</evidence>
<sequence>MTNSQQQQIFESWLQEHKGIFFKIVRSYSAVPQDQEDLFQEIAVNVWKSVPNFRNNCAVSTWIYRIALNRAVKWSLKVRKQQERESDEEAIKVLQPVEEKPDERLAWLYEQIQKLDEVDRSLCLLMLDGFSYKEMASIVGISESYVGVKINRIKKHLTEQSKKM</sequence>
<dbReference type="InterPro" id="IPR014284">
    <property type="entry name" value="RNA_pol_sigma-70_dom"/>
</dbReference>
<keyword evidence="3" id="KW-0731">Sigma factor</keyword>
<dbReference type="EMBL" id="LRPC01000012">
    <property type="protein sequence ID" value="KYG75938.1"/>
    <property type="molecule type" value="Genomic_DNA"/>
</dbReference>
<organism evidence="7 8">
    <name type="scientific">Roseivirga spongicola</name>
    <dbReference type="NCBI Taxonomy" id="333140"/>
    <lineage>
        <taxon>Bacteria</taxon>
        <taxon>Pseudomonadati</taxon>
        <taxon>Bacteroidota</taxon>
        <taxon>Cytophagia</taxon>
        <taxon>Cytophagales</taxon>
        <taxon>Roseivirgaceae</taxon>
        <taxon>Roseivirga</taxon>
    </lineage>
</organism>
<dbReference type="Pfam" id="PF08281">
    <property type="entry name" value="Sigma70_r4_2"/>
    <property type="match status" value="1"/>
</dbReference>
<dbReference type="InterPro" id="IPR039425">
    <property type="entry name" value="RNA_pol_sigma-70-like"/>
</dbReference>
<dbReference type="GO" id="GO:0016987">
    <property type="term" value="F:sigma factor activity"/>
    <property type="evidence" value="ECO:0007669"/>
    <property type="project" value="UniProtKB-KW"/>
</dbReference>
<evidence type="ECO:0000256" key="1">
    <source>
        <dbReference type="ARBA" id="ARBA00010641"/>
    </source>
</evidence>
<feature type="domain" description="RNA polymerase sigma-70 region 2" evidence="5">
    <location>
        <begin position="15"/>
        <end position="74"/>
    </location>
</feature>
<dbReference type="Proteomes" id="UP000075606">
    <property type="component" value="Unassembled WGS sequence"/>
</dbReference>
<evidence type="ECO:0000256" key="3">
    <source>
        <dbReference type="ARBA" id="ARBA00023082"/>
    </source>
</evidence>
<keyword evidence="8" id="KW-1185">Reference proteome</keyword>
<dbReference type="OrthoDB" id="9780326at2"/>
<proteinExistence type="inferred from homology"/>
<gene>
    <name evidence="7" type="ORF">AWW68_08905</name>
</gene>
<evidence type="ECO:0000313" key="8">
    <source>
        <dbReference type="Proteomes" id="UP000075606"/>
    </source>
</evidence>
<dbReference type="PANTHER" id="PTHR43133">
    <property type="entry name" value="RNA POLYMERASE ECF-TYPE SIGMA FACTO"/>
    <property type="match status" value="1"/>
</dbReference>